<evidence type="ECO:0000256" key="1">
    <source>
        <dbReference type="SAM" id="MobiDB-lite"/>
    </source>
</evidence>
<dbReference type="GO" id="GO:0000460">
    <property type="term" value="P:maturation of 5.8S rRNA"/>
    <property type="evidence" value="ECO:0007669"/>
    <property type="project" value="TreeGrafter"/>
</dbReference>
<evidence type="ECO:0000313" key="2">
    <source>
        <dbReference type="EMBL" id="MQM14358.1"/>
    </source>
</evidence>
<dbReference type="PANTHER" id="PTHR13582">
    <property type="entry name" value="M-PHASE PHOSPHOPROTEIN 6"/>
    <property type="match status" value="1"/>
</dbReference>
<gene>
    <name evidence="2" type="ORF">Taro_047290</name>
</gene>
<dbReference type="EMBL" id="NMUH01006061">
    <property type="protein sequence ID" value="MQM14358.1"/>
    <property type="molecule type" value="Genomic_DNA"/>
</dbReference>
<reference evidence="2" key="1">
    <citation type="submission" date="2017-07" db="EMBL/GenBank/DDBJ databases">
        <title>Taro Niue Genome Assembly and Annotation.</title>
        <authorList>
            <person name="Atibalentja N."/>
            <person name="Keating K."/>
            <person name="Fields C.J."/>
        </authorList>
    </citation>
    <scope>NUCLEOTIDE SEQUENCE</scope>
    <source>
        <strain evidence="2">Niue_2</strain>
        <tissue evidence="2">Leaf</tissue>
    </source>
</reference>
<dbReference type="Pfam" id="PF10175">
    <property type="entry name" value="MPP6"/>
    <property type="match status" value="1"/>
</dbReference>
<keyword evidence="3" id="KW-1185">Reference proteome</keyword>
<sequence>MAKREFSSTLKNLKFMQRATKKEEKPKEEEVKLQPDDVFGSSAALRKKCIVIMEGNPHPGGVKGRMSFQNFNPSIDVSWKRVGSGVDWQLVLRWPLKEHEETECYELLAFLKEVTVHCRNQDCFLWRTTSGKFTVKDNEHPSEYTNRDSPHNDPEVDNKRKLPEVETDNSHPQNSQRYSSSDGDGRPSLQNNRKNSYKQQKREKLDWNVLRPTKAQARRDSS</sequence>
<feature type="compositionally biased region" description="Basic and acidic residues" evidence="1">
    <location>
        <begin position="135"/>
        <end position="164"/>
    </location>
</feature>
<evidence type="ECO:0000313" key="3">
    <source>
        <dbReference type="Proteomes" id="UP000652761"/>
    </source>
</evidence>
<feature type="compositionally biased region" description="Polar residues" evidence="1">
    <location>
        <begin position="170"/>
        <end position="194"/>
    </location>
</feature>
<dbReference type="InterPro" id="IPR019324">
    <property type="entry name" value="MPP6"/>
</dbReference>
<comment type="caution">
    <text evidence="2">The sequence shown here is derived from an EMBL/GenBank/DDBJ whole genome shotgun (WGS) entry which is preliminary data.</text>
</comment>
<feature type="region of interest" description="Disordered" evidence="1">
    <location>
        <begin position="135"/>
        <end position="222"/>
    </location>
</feature>
<proteinExistence type="predicted"/>
<dbReference type="Proteomes" id="UP000652761">
    <property type="component" value="Unassembled WGS sequence"/>
</dbReference>
<protein>
    <submittedName>
        <fullName evidence="2">Uncharacterized protein</fullName>
    </submittedName>
</protein>
<dbReference type="OrthoDB" id="2019850at2759"/>
<dbReference type="PANTHER" id="PTHR13582:SF0">
    <property type="entry name" value="M-PHASE PHOSPHOPROTEIN 6"/>
    <property type="match status" value="1"/>
</dbReference>
<name>A0A843X3N0_COLES</name>
<organism evidence="2 3">
    <name type="scientific">Colocasia esculenta</name>
    <name type="common">Wild taro</name>
    <name type="synonym">Arum esculentum</name>
    <dbReference type="NCBI Taxonomy" id="4460"/>
    <lineage>
        <taxon>Eukaryota</taxon>
        <taxon>Viridiplantae</taxon>
        <taxon>Streptophyta</taxon>
        <taxon>Embryophyta</taxon>
        <taxon>Tracheophyta</taxon>
        <taxon>Spermatophyta</taxon>
        <taxon>Magnoliopsida</taxon>
        <taxon>Liliopsida</taxon>
        <taxon>Araceae</taxon>
        <taxon>Aroideae</taxon>
        <taxon>Colocasieae</taxon>
        <taxon>Colocasia</taxon>
    </lineage>
</organism>
<dbReference type="AlphaFoldDB" id="A0A843X3N0"/>
<accession>A0A843X3N0</accession>